<organism evidence="2 3">
    <name type="scientific">Paxillus rubicundulus Ve08.2h10</name>
    <dbReference type="NCBI Taxonomy" id="930991"/>
    <lineage>
        <taxon>Eukaryota</taxon>
        <taxon>Fungi</taxon>
        <taxon>Dikarya</taxon>
        <taxon>Basidiomycota</taxon>
        <taxon>Agaricomycotina</taxon>
        <taxon>Agaricomycetes</taxon>
        <taxon>Agaricomycetidae</taxon>
        <taxon>Boletales</taxon>
        <taxon>Paxilineae</taxon>
        <taxon>Paxillaceae</taxon>
        <taxon>Paxillus</taxon>
    </lineage>
</organism>
<keyword evidence="1" id="KW-0732">Signal</keyword>
<reference evidence="3" key="2">
    <citation type="submission" date="2015-01" db="EMBL/GenBank/DDBJ databases">
        <title>Evolutionary Origins and Diversification of the Mycorrhizal Mutualists.</title>
        <authorList>
            <consortium name="DOE Joint Genome Institute"/>
            <consortium name="Mycorrhizal Genomics Consortium"/>
            <person name="Kohler A."/>
            <person name="Kuo A."/>
            <person name="Nagy L.G."/>
            <person name="Floudas D."/>
            <person name="Copeland A."/>
            <person name="Barry K.W."/>
            <person name="Cichocki N."/>
            <person name="Veneault-Fourrey C."/>
            <person name="LaButti K."/>
            <person name="Lindquist E.A."/>
            <person name="Lipzen A."/>
            <person name="Lundell T."/>
            <person name="Morin E."/>
            <person name="Murat C."/>
            <person name="Riley R."/>
            <person name="Ohm R."/>
            <person name="Sun H."/>
            <person name="Tunlid A."/>
            <person name="Henrissat B."/>
            <person name="Grigoriev I.V."/>
            <person name="Hibbett D.S."/>
            <person name="Martin F."/>
        </authorList>
    </citation>
    <scope>NUCLEOTIDE SEQUENCE [LARGE SCALE GENOMIC DNA]</scope>
    <source>
        <strain evidence="3">Ve08.2h10</strain>
    </source>
</reference>
<dbReference type="AlphaFoldDB" id="A0A0D0EBV3"/>
<evidence type="ECO:0000313" key="3">
    <source>
        <dbReference type="Proteomes" id="UP000054538"/>
    </source>
</evidence>
<gene>
    <name evidence="2" type="ORF">PAXRUDRAFT_824017</name>
</gene>
<sequence length="115" mass="12883">MGGPIVLFLMSLLLYNLEMERGVVEMHRNLILPKLSYLCSRSSSLHRFLSYAMTRCTLSCVMLRVCHYRALGHGLMTCAIRFEHVLNSRVRKMLIRYKGAQASCGVTACGGAVVV</sequence>
<accession>A0A0D0EBV3</accession>
<evidence type="ECO:0008006" key="4">
    <source>
        <dbReference type="Google" id="ProtNLM"/>
    </source>
</evidence>
<feature type="signal peptide" evidence="1">
    <location>
        <begin position="1"/>
        <end position="22"/>
    </location>
</feature>
<keyword evidence="3" id="KW-1185">Reference proteome</keyword>
<dbReference type="Proteomes" id="UP000054538">
    <property type="component" value="Unassembled WGS sequence"/>
</dbReference>
<dbReference type="EMBL" id="KN824899">
    <property type="protein sequence ID" value="KIK98270.1"/>
    <property type="molecule type" value="Genomic_DNA"/>
</dbReference>
<reference evidence="2 3" key="1">
    <citation type="submission" date="2014-04" db="EMBL/GenBank/DDBJ databases">
        <authorList>
            <consortium name="DOE Joint Genome Institute"/>
            <person name="Kuo A."/>
            <person name="Kohler A."/>
            <person name="Jargeat P."/>
            <person name="Nagy L.G."/>
            <person name="Floudas D."/>
            <person name="Copeland A."/>
            <person name="Barry K.W."/>
            <person name="Cichocki N."/>
            <person name="Veneault-Fourrey C."/>
            <person name="LaButti K."/>
            <person name="Lindquist E.A."/>
            <person name="Lipzen A."/>
            <person name="Lundell T."/>
            <person name="Morin E."/>
            <person name="Murat C."/>
            <person name="Sun H."/>
            <person name="Tunlid A."/>
            <person name="Henrissat B."/>
            <person name="Grigoriev I.V."/>
            <person name="Hibbett D.S."/>
            <person name="Martin F."/>
            <person name="Nordberg H.P."/>
            <person name="Cantor M.N."/>
            <person name="Hua S.X."/>
        </authorList>
    </citation>
    <scope>NUCLEOTIDE SEQUENCE [LARGE SCALE GENOMIC DNA]</scope>
    <source>
        <strain evidence="2 3">Ve08.2h10</strain>
    </source>
</reference>
<name>A0A0D0EBV3_9AGAM</name>
<dbReference type="InParanoid" id="A0A0D0EBV3"/>
<evidence type="ECO:0000256" key="1">
    <source>
        <dbReference type="SAM" id="SignalP"/>
    </source>
</evidence>
<dbReference type="HOGENOM" id="CLU_2109822_0_0_1"/>
<evidence type="ECO:0000313" key="2">
    <source>
        <dbReference type="EMBL" id="KIK98270.1"/>
    </source>
</evidence>
<proteinExistence type="predicted"/>
<feature type="chain" id="PRO_5002221142" description="Secreted protein" evidence="1">
    <location>
        <begin position="23"/>
        <end position="115"/>
    </location>
</feature>
<protein>
    <recommendedName>
        <fullName evidence="4">Secreted protein</fullName>
    </recommendedName>
</protein>